<dbReference type="Proteomes" id="UP000054928">
    <property type="component" value="Unassembled WGS sequence"/>
</dbReference>
<evidence type="ECO:0000313" key="1">
    <source>
        <dbReference type="EMBL" id="CEG42611.1"/>
    </source>
</evidence>
<protein>
    <submittedName>
        <fullName evidence="1">Uncharacterized protein</fullName>
    </submittedName>
</protein>
<dbReference type="RefSeq" id="XP_024578980.1">
    <property type="nucleotide sequence ID" value="XM_024728510.1"/>
</dbReference>
<reference evidence="2" key="1">
    <citation type="submission" date="2014-09" db="EMBL/GenBank/DDBJ databases">
        <authorList>
            <person name="Sharma Rahul"/>
            <person name="Thines Marco"/>
        </authorList>
    </citation>
    <scope>NUCLEOTIDE SEQUENCE [LARGE SCALE GENOMIC DNA]</scope>
</reference>
<dbReference type="GeneID" id="36407927"/>
<dbReference type="EMBL" id="CCYD01000645">
    <property type="protein sequence ID" value="CEG42611.1"/>
    <property type="molecule type" value="Genomic_DNA"/>
</dbReference>
<proteinExistence type="predicted"/>
<organism evidence="1 2">
    <name type="scientific">Plasmopara halstedii</name>
    <name type="common">Downy mildew of sunflower</name>
    <dbReference type="NCBI Taxonomy" id="4781"/>
    <lineage>
        <taxon>Eukaryota</taxon>
        <taxon>Sar</taxon>
        <taxon>Stramenopiles</taxon>
        <taxon>Oomycota</taxon>
        <taxon>Peronosporomycetes</taxon>
        <taxon>Peronosporales</taxon>
        <taxon>Peronosporaceae</taxon>
        <taxon>Plasmopara</taxon>
    </lineage>
</organism>
<dbReference type="AlphaFoldDB" id="A0A0N7L5W5"/>
<sequence length="202" mass="22945">MFIFKKCCMGKNDIDAVMSQPKFRLPSGYKHGEGPLTKKELRNLINNKTTLAAYADKSNYLTQKSDIWIMKKWFPKYDHYKKSLEQLISLKEAKKEDDEELALLKRLHTKDISNNYTREDVSSGIRCCGQELKHRSRAHNNDTAAIEESDIKVLAPLVKYATINVVGQHVMSPDNQALDISDKGSETTCHEKTTLAARAKVA</sequence>
<evidence type="ECO:0000313" key="2">
    <source>
        <dbReference type="Proteomes" id="UP000054928"/>
    </source>
</evidence>
<accession>A0A0N7L5W5</accession>
<name>A0A0N7L5W5_PLAHL</name>
<keyword evidence="2" id="KW-1185">Reference proteome</keyword>